<sequence length="125" mass="13972">MKLGWRPQKWLEKKSRSGFRGYPVGTVAFYGPDNLRASKVAVAVVTAEGAPPFALRRWFSETGDVRNDPTIMEEAAAFLRAEEVRTVAVAPTMMGCPHEEGIDYPEGEVCPQCPYWANRERPLPC</sequence>
<reference evidence="1 2" key="1">
    <citation type="submission" date="2019-06" db="EMBL/GenBank/DDBJ databases">
        <title>Genomic Encyclopedia of Type Strains, Phase IV (KMG-V): Genome sequencing to study the core and pangenomes of soil and plant-associated prokaryotes.</title>
        <authorList>
            <person name="Whitman W."/>
        </authorList>
    </citation>
    <scope>NUCLEOTIDE SEQUENCE [LARGE SCALE GENOMIC DNA]</scope>
    <source>
        <strain evidence="1 2">BR 10355</strain>
    </source>
</reference>
<name>A0A560LDW8_9BRAD</name>
<dbReference type="RefSeq" id="WP_146989577.1">
    <property type="nucleotide sequence ID" value="NZ_VITY01000010.1"/>
</dbReference>
<dbReference type="AlphaFoldDB" id="A0A560LDW8"/>
<evidence type="ECO:0000313" key="2">
    <source>
        <dbReference type="Proteomes" id="UP000321304"/>
    </source>
</evidence>
<dbReference type="OrthoDB" id="5770315at2"/>
<evidence type="ECO:0000313" key="1">
    <source>
        <dbReference type="EMBL" id="TWB93482.1"/>
    </source>
</evidence>
<comment type="caution">
    <text evidence="1">The sequence shown here is derived from an EMBL/GenBank/DDBJ whole genome shotgun (WGS) entry which is preliminary data.</text>
</comment>
<dbReference type="Proteomes" id="UP000321304">
    <property type="component" value="Unassembled WGS sequence"/>
</dbReference>
<protein>
    <submittedName>
        <fullName evidence="1">Uncharacterized protein</fullName>
    </submittedName>
</protein>
<proteinExistence type="predicted"/>
<keyword evidence="2" id="KW-1185">Reference proteome</keyword>
<organism evidence="1 2">
    <name type="scientific">Bradyrhizobium macuxiense</name>
    <dbReference type="NCBI Taxonomy" id="1755647"/>
    <lineage>
        <taxon>Bacteria</taxon>
        <taxon>Pseudomonadati</taxon>
        <taxon>Pseudomonadota</taxon>
        <taxon>Alphaproteobacteria</taxon>
        <taxon>Hyphomicrobiales</taxon>
        <taxon>Nitrobacteraceae</taxon>
        <taxon>Bradyrhizobium</taxon>
    </lineage>
</organism>
<gene>
    <name evidence="1" type="ORF">FBZ93_11086</name>
</gene>
<dbReference type="EMBL" id="VITY01000010">
    <property type="protein sequence ID" value="TWB93482.1"/>
    <property type="molecule type" value="Genomic_DNA"/>
</dbReference>
<accession>A0A560LDW8</accession>